<dbReference type="AlphaFoldDB" id="A0AAI9BZS5"/>
<reference evidence="1" key="1">
    <citation type="submission" date="2022-07" db="EMBL/GenBank/DDBJ databases">
        <authorList>
            <consortium name="DAFM: The Division of Animal and Food Microbiology"/>
        </authorList>
    </citation>
    <scope>NUCLEOTIDE SEQUENCE</scope>
    <source>
        <strain evidence="1">19MO01SH01-2</strain>
    </source>
</reference>
<evidence type="ECO:0000313" key="1">
    <source>
        <dbReference type="EMBL" id="EKT4091533.1"/>
    </source>
</evidence>
<evidence type="ECO:0000313" key="2">
    <source>
        <dbReference type="Proteomes" id="UP001218208"/>
    </source>
</evidence>
<proteinExistence type="predicted"/>
<sequence length="176" mass="19378">MEPADIRAYQRQLILFCLGIHGDSTAAEALELMGNAALEAGAPREAMVLTTAAAAGLLRELDRDGLVCRCENRASARHGRPESTWAVTDTGRVDRMPLPPSGQQQLVMPQLAPAPTHRTRGGISMEQLMGLLNVEFDCMLEQMDREHQAAQQRARHEFEAFRQRAMRVWGAAEASA</sequence>
<organism evidence="1 2">
    <name type="scientific">Stenotrophomonas maltophilia</name>
    <name type="common">Pseudomonas maltophilia</name>
    <name type="synonym">Xanthomonas maltophilia</name>
    <dbReference type="NCBI Taxonomy" id="40324"/>
    <lineage>
        <taxon>Bacteria</taxon>
        <taxon>Pseudomonadati</taxon>
        <taxon>Pseudomonadota</taxon>
        <taxon>Gammaproteobacteria</taxon>
        <taxon>Lysobacterales</taxon>
        <taxon>Lysobacteraceae</taxon>
        <taxon>Stenotrophomonas</taxon>
        <taxon>Stenotrophomonas maltophilia group</taxon>
    </lineage>
</organism>
<dbReference type="Proteomes" id="UP001218208">
    <property type="component" value="Unassembled WGS sequence"/>
</dbReference>
<comment type="caution">
    <text evidence="1">The sequence shown here is derived from an EMBL/GenBank/DDBJ whole genome shotgun (WGS) entry which is preliminary data.</text>
</comment>
<accession>A0AAI9BZS5</accession>
<gene>
    <name evidence="1" type="ORF">QEG23_001018</name>
</gene>
<name>A0AAI9BZS5_STEMA</name>
<protein>
    <submittedName>
        <fullName evidence="1">Uncharacterized protein</fullName>
    </submittedName>
</protein>
<dbReference type="EMBL" id="ABLOJW010000004">
    <property type="protein sequence ID" value="EKT4091533.1"/>
    <property type="molecule type" value="Genomic_DNA"/>
</dbReference>